<dbReference type="InterPro" id="IPR010994">
    <property type="entry name" value="RuvA_2-like"/>
</dbReference>
<feature type="binding site" evidence="14">
    <location>
        <position position="314"/>
    </location>
    <ligand>
        <name>NAD(+)</name>
        <dbReference type="ChEBI" id="CHEBI:57540"/>
    </ligand>
</feature>
<dbReference type="SMART" id="SM00532">
    <property type="entry name" value="LIGANc"/>
    <property type="match status" value="1"/>
</dbReference>
<keyword evidence="5 14" id="KW-0235">DNA replication</keyword>
<keyword evidence="9 14" id="KW-0460">Magnesium</keyword>
<comment type="function">
    <text evidence="1 14">DNA ligase that catalyzes the formation of phosphodiester linkages between 5'-phosphoryl and 3'-hydroxyl groups in double-stranded DNA using NAD as a coenzyme and as the energy source for the reaction. It is essential for DNA replication and repair of damaged DNA.</text>
</comment>
<dbReference type="HAMAP" id="MF_01588">
    <property type="entry name" value="DNA_ligase_A"/>
    <property type="match status" value="1"/>
</dbReference>
<dbReference type="NCBIfam" id="TIGR00575">
    <property type="entry name" value="dnlj"/>
    <property type="match status" value="1"/>
</dbReference>
<keyword evidence="14" id="KW-0464">Manganese</keyword>
<dbReference type="Gene3D" id="2.40.50.140">
    <property type="entry name" value="Nucleic acid-binding proteins"/>
    <property type="match status" value="1"/>
</dbReference>
<dbReference type="InterPro" id="IPR012340">
    <property type="entry name" value="NA-bd_OB-fold"/>
</dbReference>
<dbReference type="Pfam" id="PF01653">
    <property type="entry name" value="DNA_ligase_aden"/>
    <property type="match status" value="1"/>
</dbReference>
<evidence type="ECO:0000256" key="3">
    <source>
        <dbReference type="ARBA" id="ARBA00013308"/>
    </source>
</evidence>
<evidence type="ECO:0000256" key="8">
    <source>
        <dbReference type="ARBA" id="ARBA00022833"/>
    </source>
</evidence>
<dbReference type="SUPFAM" id="SSF50249">
    <property type="entry name" value="Nucleic acid-binding proteins"/>
    <property type="match status" value="1"/>
</dbReference>
<dbReference type="InterPro" id="IPR001357">
    <property type="entry name" value="BRCT_dom"/>
</dbReference>
<feature type="binding site" evidence="14">
    <location>
        <position position="137"/>
    </location>
    <ligand>
        <name>NAD(+)</name>
        <dbReference type="ChEBI" id="CHEBI:57540"/>
    </ligand>
</feature>
<dbReference type="GO" id="GO:0006281">
    <property type="term" value="P:DNA repair"/>
    <property type="evidence" value="ECO:0007669"/>
    <property type="project" value="UniProtKB-KW"/>
</dbReference>
<name>A0A497E1D5_UNCAE</name>
<dbReference type="CDD" id="cd17748">
    <property type="entry name" value="BRCT_DNA_ligase_like"/>
    <property type="match status" value="1"/>
</dbReference>
<dbReference type="FunFam" id="3.30.470.30:FF:000001">
    <property type="entry name" value="DNA ligase"/>
    <property type="match status" value="1"/>
</dbReference>
<keyword evidence="7 14" id="KW-0227">DNA damage</keyword>
<proteinExistence type="inferred from homology"/>
<dbReference type="PROSITE" id="PS01055">
    <property type="entry name" value="DNA_LIGASE_N1"/>
    <property type="match status" value="1"/>
</dbReference>
<evidence type="ECO:0000313" key="16">
    <source>
        <dbReference type="EMBL" id="RLE07178.1"/>
    </source>
</evidence>
<evidence type="ECO:0000256" key="1">
    <source>
        <dbReference type="ARBA" id="ARBA00004067"/>
    </source>
</evidence>
<dbReference type="Gene3D" id="3.30.470.30">
    <property type="entry name" value="DNA ligase/mRNA capping enzyme"/>
    <property type="match status" value="1"/>
</dbReference>
<evidence type="ECO:0000256" key="7">
    <source>
        <dbReference type="ARBA" id="ARBA00022763"/>
    </source>
</evidence>
<dbReference type="InterPro" id="IPR001679">
    <property type="entry name" value="DNA_ligase"/>
</dbReference>
<sequence>MVNDKIRKRVEELRELIHYHDHKYYVENNPEISDYEYDQLMRELKELEEKYPSLRTPNSPTQRVGGEPIEGFPTVEHHIPMLSLDNTYSEDEIREFEARLHRELPDEEFEYVVELKIDGVSISLIYEDGEFIRGSTRGDGRRGDEVTANLKTVRTIPLKLRKKVPGRIEVRGEVYMSVSGFRKLNRERERRGESLFANPRNAAAGSLKLLDPKITSQRPLDSFIYNLTESTSIATPPTHFESLELLKEWGFKVNPYIKLCRSIQEVIDYCSLWAKRREELDYEVDGMVIKVNSIEQQRRLGSTSKSPRWAIAYKFPAKQATTKIKDIIVQVGRTGALTPVAILEPTPLAGSTISRATLHNEDEIRRKDIRIGDTVILEKGGDVIPQVVKVVESKRTGKEKKFSMPKRCPVCGAEVVRLEDEAVARCIGSSCPAQLKERIAHYARRTAMDIEGLGDKLINQLVDKKIVQDIADLYKLDLATLSSLERMGEKSAQNLLSQIERSKSQPLNRLIFALGIRYVGARGARILSEHFSSLDELSRATQEELEAIPEIGPRTANSIVLFFKEKKNKELIEKLRRYGVQMGRKEERRREAPLAGKRFVFTGSLEHYSRQEARELVESLGARVVSSVSKKVDYVVVGKNPGSKYEKAKSLGVRTLSEEEFQELVRSVVKSEG</sequence>
<dbReference type="Gene3D" id="1.10.287.610">
    <property type="entry name" value="Helix hairpin bin"/>
    <property type="match status" value="1"/>
</dbReference>
<dbReference type="InterPro" id="IPR041663">
    <property type="entry name" value="DisA/LigA_HHH"/>
</dbReference>
<feature type="binding site" evidence="14">
    <location>
        <begin position="83"/>
        <end position="84"/>
    </location>
    <ligand>
        <name>NAD(+)</name>
        <dbReference type="ChEBI" id="CHEBI:57540"/>
    </ligand>
</feature>
<dbReference type="InterPro" id="IPR036420">
    <property type="entry name" value="BRCT_dom_sf"/>
</dbReference>
<keyword evidence="6 14" id="KW-0479">Metal-binding</keyword>
<evidence type="ECO:0000256" key="10">
    <source>
        <dbReference type="ARBA" id="ARBA00023027"/>
    </source>
</evidence>
<organism evidence="16 17">
    <name type="scientific">Aerophobetes bacterium</name>
    <dbReference type="NCBI Taxonomy" id="2030807"/>
    <lineage>
        <taxon>Bacteria</taxon>
        <taxon>Candidatus Aerophobota</taxon>
    </lineage>
</organism>
<keyword evidence="11 14" id="KW-0234">DNA repair</keyword>
<evidence type="ECO:0000256" key="6">
    <source>
        <dbReference type="ARBA" id="ARBA00022723"/>
    </source>
</evidence>
<dbReference type="InterPro" id="IPR018239">
    <property type="entry name" value="DNA_ligase_AS"/>
</dbReference>
<comment type="caution">
    <text evidence="16">The sequence shown here is derived from an EMBL/GenBank/DDBJ whole genome shotgun (WGS) entry which is preliminary data.</text>
</comment>
<dbReference type="Gene3D" id="6.20.10.30">
    <property type="match status" value="1"/>
</dbReference>
<dbReference type="Gene3D" id="3.40.50.10190">
    <property type="entry name" value="BRCT domain"/>
    <property type="match status" value="1"/>
</dbReference>
<dbReference type="FunFam" id="1.10.150.20:FF:000007">
    <property type="entry name" value="DNA ligase"/>
    <property type="match status" value="1"/>
</dbReference>
<gene>
    <name evidence="14" type="primary">ligA</name>
    <name evidence="16" type="ORF">DRJ00_08595</name>
</gene>
<dbReference type="Pfam" id="PF14520">
    <property type="entry name" value="HHH_5"/>
    <property type="match status" value="1"/>
</dbReference>
<protein>
    <recommendedName>
        <fullName evidence="3 14">DNA ligase</fullName>
        <ecNumber evidence="2 14">6.5.1.2</ecNumber>
    </recommendedName>
    <alternativeName>
        <fullName evidence="14">Polydeoxyribonucleotide synthase [NAD(+)]</fullName>
    </alternativeName>
</protein>
<evidence type="ECO:0000256" key="13">
    <source>
        <dbReference type="ARBA" id="ARBA00060881"/>
    </source>
</evidence>
<dbReference type="Pfam" id="PF12826">
    <property type="entry name" value="HHH_2"/>
    <property type="match status" value="1"/>
</dbReference>
<dbReference type="SUPFAM" id="SSF47781">
    <property type="entry name" value="RuvA domain 2-like"/>
    <property type="match status" value="1"/>
</dbReference>
<comment type="caution">
    <text evidence="14">Lacks conserved residue(s) required for the propagation of feature annotation.</text>
</comment>
<feature type="binding site" evidence="14">
    <location>
        <begin position="34"/>
        <end position="38"/>
    </location>
    <ligand>
        <name>NAD(+)</name>
        <dbReference type="ChEBI" id="CHEBI:57540"/>
    </ligand>
</feature>
<comment type="catalytic activity">
    <reaction evidence="12 14">
        <text>NAD(+) + (deoxyribonucleotide)n-3'-hydroxyl + 5'-phospho-(deoxyribonucleotide)m = (deoxyribonucleotide)n+m + AMP + beta-nicotinamide D-nucleotide.</text>
        <dbReference type="EC" id="6.5.1.2"/>
    </reaction>
</comment>
<feature type="binding site" evidence="14">
    <location>
        <position position="411"/>
    </location>
    <ligand>
        <name>Zn(2+)</name>
        <dbReference type="ChEBI" id="CHEBI:29105"/>
    </ligand>
</feature>
<evidence type="ECO:0000256" key="5">
    <source>
        <dbReference type="ARBA" id="ARBA00022705"/>
    </source>
</evidence>
<feature type="domain" description="BRCT" evidence="15">
    <location>
        <begin position="589"/>
        <end position="673"/>
    </location>
</feature>
<dbReference type="Proteomes" id="UP000279422">
    <property type="component" value="Unassembled WGS sequence"/>
</dbReference>
<dbReference type="CDD" id="cd00114">
    <property type="entry name" value="LIGANc"/>
    <property type="match status" value="1"/>
</dbReference>
<dbReference type="InterPro" id="IPR013840">
    <property type="entry name" value="DNAligase_N"/>
</dbReference>
<feature type="binding site" evidence="14">
    <location>
        <position position="114"/>
    </location>
    <ligand>
        <name>NAD(+)</name>
        <dbReference type="ChEBI" id="CHEBI:57540"/>
    </ligand>
</feature>
<dbReference type="InterPro" id="IPR004149">
    <property type="entry name" value="Znf_DNAligase_C4"/>
</dbReference>
<accession>A0A497E1D5</accession>
<dbReference type="SMART" id="SM00292">
    <property type="entry name" value="BRCT"/>
    <property type="match status" value="1"/>
</dbReference>
<keyword evidence="8 14" id="KW-0862">Zinc</keyword>
<keyword evidence="4 14" id="KW-0436">Ligase</keyword>
<dbReference type="NCBIfam" id="NF005932">
    <property type="entry name" value="PRK07956.1"/>
    <property type="match status" value="1"/>
</dbReference>
<dbReference type="FunFam" id="1.10.150.20:FF:000006">
    <property type="entry name" value="DNA ligase"/>
    <property type="match status" value="1"/>
</dbReference>
<keyword evidence="10 14" id="KW-0520">NAD</keyword>
<dbReference type="SMART" id="SM00278">
    <property type="entry name" value="HhH1"/>
    <property type="match status" value="3"/>
</dbReference>
<dbReference type="AlphaFoldDB" id="A0A497E1D5"/>
<dbReference type="GO" id="GO:0006260">
    <property type="term" value="P:DNA replication"/>
    <property type="evidence" value="ECO:0007669"/>
    <property type="project" value="UniProtKB-KW"/>
</dbReference>
<evidence type="ECO:0000256" key="4">
    <source>
        <dbReference type="ARBA" id="ARBA00022598"/>
    </source>
</evidence>
<feature type="binding site" evidence="14">
    <location>
        <position position="173"/>
    </location>
    <ligand>
        <name>NAD(+)</name>
        <dbReference type="ChEBI" id="CHEBI:57540"/>
    </ligand>
</feature>
<evidence type="ECO:0000256" key="2">
    <source>
        <dbReference type="ARBA" id="ARBA00012722"/>
    </source>
</evidence>
<feature type="binding site" evidence="14">
    <location>
        <position position="431"/>
    </location>
    <ligand>
        <name>Zn(2+)</name>
        <dbReference type="ChEBI" id="CHEBI:29105"/>
    </ligand>
</feature>
<dbReference type="Pfam" id="PF03119">
    <property type="entry name" value="DNA_ligase_ZBD"/>
    <property type="match status" value="1"/>
</dbReference>
<reference evidence="16 17" key="1">
    <citation type="submission" date="2018-06" db="EMBL/GenBank/DDBJ databases">
        <title>Extensive metabolic versatility and redundancy in microbially diverse, dynamic hydrothermal sediments.</title>
        <authorList>
            <person name="Dombrowski N."/>
            <person name="Teske A."/>
            <person name="Baker B.J."/>
        </authorList>
    </citation>
    <scope>NUCLEOTIDE SEQUENCE [LARGE SCALE GENOMIC DNA]</scope>
    <source>
        <strain evidence="16">B47_G16</strain>
    </source>
</reference>
<evidence type="ECO:0000256" key="12">
    <source>
        <dbReference type="ARBA" id="ARBA00034005"/>
    </source>
</evidence>
<evidence type="ECO:0000313" key="17">
    <source>
        <dbReference type="Proteomes" id="UP000279422"/>
    </source>
</evidence>
<dbReference type="PANTHER" id="PTHR23389">
    <property type="entry name" value="CHROMOSOME TRANSMISSION FIDELITY FACTOR 18"/>
    <property type="match status" value="1"/>
</dbReference>
<comment type="cofactor">
    <cofactor evidence="14">
        <name>Mg(2+)</name>
        <dbReference type="ChEBI" id="CHEBI:18420"/>
    </cofactor>
    <cofactor evidence="14">
        <name>Mn(2+)</name>
        <dbReference type="ChEBI" id="CHEBI:29035"/>
    </cofactor>
</comment>
<dbReference type="EC" id="6.5.1.2" evidence="2 14"/>
<dbReference type="InterPro" id="IPR013839">
    <property type="entry name" value="DNAligase_adenylation"/>
</dbReference>
<dbReference type="Pfam" id="PF00533">
    <property type="entry name" value="BRCT"/>
    <property type="match status" value="1"/>
</dbReference>
<evidence type="ECO:0000259" key="15">
    <source>
        <dbReference type="PROSITE" id="PS50172"/>
    </source>
</evidence>
<dbReference type="PROSITE" id="PS50172">
    <property type="entry name" value="BRCT"/>
    <property type="match status" value="1"/>
</dbReference>
<dbReference type="Gene3D" id="1.10.150.20">
    <property type="entry name" value="5' to 3' exonuclease, C-terminal subdomain"/>
    <property type="match status" value="2"/>
</dbReference>
<dbReference type="GO" id="GO:0003911">
    <property type="term" value="F:DNA ligase (NAD+) activity"/>
    <property type="evidence" value="ECO:0007669"/>
    <property type="project" value="UniProtKB-UniRule"/>
</dbReference>
<evidence type="ECO:0000256" key="9">
    <source>
        <dbReference type="ARBA" id="ARBA00022842"/>
    </source>
</evidence>
<dbReference type="GO" id="GO:0046872">
    <property type="term" value="F:metal ion binding"/>
    <property type="evidence" value="ECO:0007669"/>
    <property type="project" value="UniProtKB-KW"/>
</dbReference>
<dbReference type="PANTHER" id="PTHR23389:SF9">
    <property type="entry name" value="DNA LIGASE"/>
    <property type="match status" value="1"/>
</dbReference>
<dbReference type="Pfam" id="PF03120">
    <property type="entry name" value="OB_DNA_ligase"/>
    <property type="match status" value="1"/>
</dbReference>
<dbReference type="InterPro" id="IPR004150">
    <property type="entry name" value="NAD_DNA_ligase_OB"/>
</dbReference>
<feature type="binding site" evidence="14">
    <location>
        <position position="408"/>
    </location>
    <ligand>
        <name>Zn(2+)</name>
        <dbReference type="ChEBI" id="CHEBI:29105"/>
    </ligand>
</feature>
<dbReference type="GO" id="GO:0003677">
    <property type="term" value="F:DNA binding"/>
    <property type="evidence" value="ECO:0007669"/>
    <property type="project" value="InterPro"/>
</dbReference>
<dbReference type="InterPro" id="IPR003583">
    <property type="entry name" value="Hlx-hairpin-Hlx_DNA-bd_motif"/>
</dbReference>
<evidence type="ECO:0000256" key="11">
    <source>
        <dbReference type="ARBA" id="ARBA00023204"/>
    </source>
</evidence>
<dbReference type="GO" id="GO:0005829">
    <property type="term" value="C:cytosol"/>
    <property type="evidence" value="ECO:0007669"/>
    <property type="project" value="TreeGrafter"/>
</dbReference>
<evidence type="ECO:0000256" key="14">
    <source>
        <dbReference type="HAMAP-Rule" id="MF_01588"/>
    </source>
</evidence>
<dbReference type="EMBL" id="QMPZ01000189">
    <property type="protein sequence ID" value="RLE07178.1"/>
    <property type="molecule type" value="Genomic_DNA"/>
</dbReference>
<feature type="active site" description="N6-AMP-lysine intermediate" evidence="14">
    <location>
        <position position="116"/>
    </location>
</feature>
<dbReference type="PIRSF" id="PIRSF001604">
    <property type="entry name" value="LigA"/>
    <property type="match status" value="1"/>
</dbReference>
<dbReference type="SUPFAM" id="SSF56091">
    <property type="entry name" value="DNA ligase/mRNA capping enzyme, catalytic domain"/>
    <property type="match status" value="1"/>
</dbReference>
<feature type="binding site" evidence="14">
    <location>
        <position position="290"/>
    </location>
    <ligand>
        <name>NAD(+)</name>
        <dbReference type="ChEBI" id="CHEBI:57540"/>
    </ligand>
</feature>
<dbReference type="FunFam" id="2.40.50.140:FF:000012">
    <property type="entry name" value="DNA ligase"/>
    <property type="match status" value="1"/>
</dbReference>
<comment type="similarity">
    <text evidence="13 14">Belongs to the NAD-dependent DNA ligase family. LigA subfamily.</text>
</comment>
<dbReference type="SUPFAM" id="SSF52113">
    <property type="entry name" value="BRCT domain"/>
    <property type="match status" value="1"/>
</dbReference>
<dbReference type="FunFam" id="1.10.287.610:FF:000002">
    <property type="entry name" value="DNA ligase"/>
    <property type="match status" value="1"/>
</dbReference>